<dbReference type="SUPFAM" id="SSF55797">
    <property type="entry name" value="PR-1-like"/>
    <property type="match status" value="1"/>
</dbReference>
<dbReference type="CDD" id="cd05380">
    <property type="entry name" value="CAP_euk"/>
    <property type="match status" value="1"/>
</dbReference>
<evidence type="ECO:0000259" key="2">
    <source>
        <dbReference type="SMART" id="SM00198"/>
    </source>
</evidence>
<evidence type="ECO:0000313" key="3">
    <source>
        <dbReference type="EMBL" id="CAJ0601507.1"/>
    </source>
</evidence>
<dbReference type="InterPro" id="IPR035940">
    <property type="entry name" value="CAP_sf"/>
</dbReference>
<proteinExistence type="predicted"/>
<evidence type="ECO:0000313" key="4">
    <source>
        <dbReference type="Proteomes" id="UP001176961"/>
    </source>
</evidence>
<dbReference type="Pfam" id="PF00188">
    <property type="entry name" value="CAP"/>
    <property type="match status" value="1"/>
</dbReference>
<organism evidence="3 4">
    <name type="scientific">Cylicocyclus nassatus</name>
    <name type="common">Nematode worm</name>
    <dbReference type="NCBI Taxonomy" id="53992"/>
    <lineage>
        <taxon>Eukaryota</taxon>
        <taxon>Metazoa</taxon>
        <taxon>Ecdysozoa</taxon>
        <taxon>Nematoda</taxon>
        <taxon>Chromadorea</taxon>
        <taxon>Rhabditida</taxon>
        <taxon>Rhabditina</taxon>
        <taxon>Rhabditomorpha</taxon>
        <taxon>Strongyloidea</taxon>
        <taxon>Strongylidae</taxon>
        <taxon>Cylicocyclus</taxon>
    </lineage>
</organism>
<dbReference type="SMART" id="SM00198">
    <property type="entry name" value="SCP"/>
    <property type="match status" value="1"/>
</dbReference>
<dbReference type="Gene3D" id="3.40.33.10">
    <property type="entry name" value="CAP"/>
    <property type="match status" value="1"/>
</dbReference>
<feature type="domain" description="SCP" evidence="2">
    <location>
        <begin position="48"/>
        <end position="208"/>
    </location>
</feature>
<accession>A0AA36M9F2</accession>
<protein>
    <recommendedName>
        <fullName evidence="2">SCP domain-containing protein</fullName>
    </recommendedName>
</protein>
<feature type="signal peptide" evidence="1">
    <location>
        <begin position="1"/>
        <end position="32"/>
    </location>
</feature>
<keyword evidence="1" id="KW-0732">Signal</keyword>
<comment type="caution">
    <text evidence="3">The sequence shown here is derived from an EMBL/GenBank/DDBJ whole genome shotgun (WGS) entry which is preliminary data.</text>
</comment>
<keyword evidence="4" id="KW-1185">Reference proteome</keyword>
<dbReference type="Proteomes" id="UP001176961">
    <property type="component" value="Unassembled WGS sequence"/>
</dbReference>
<name>A0AA36M9F2_CYLNA</name>
<sequence length="217" mass="24659">MVHAYKRSNVLKRYIKMFWLLHIAAVIAFTYASEDDAAYCPNGGLSERDVNETLLVINNGRAILASGMQLNKFSDDSLKLKNSPPAKHMFKMTYDCALEQIASEVVANLDCVDDLSGQEPANGYFFYKCGRHYQNYDFSYRIWSFLDLIDTEGFSSSITNQSVTYTNNSEFNSKIYANLMRADASKIGCAYADCPKSSDYYDSDYNNTMYLCITNQK</sequence>
<dbReference type="InterPro" id="IPR014044">
    <property type="entry name" value="CAP_dom"/>
</dbReference>
<feature type="chain" id="PRO_5041453451" description="SCP domain-containing protein" evidence="1">
    <location>
        <begin position="33"/>
        <end position="217"/>
    </location>
</feature>
<gene>
    <name evidence="3" type="ORF">CYNAS_LOCUS13490</name>
</gene>
<reference evidence="3" key="1">
    <citation type="submission" date="2023-07" db="EMBL/GenBank/DDBJ databases">
        <authorList>
            <consortium name="CYATHOMIX"/>
        </authorList>
    </citation>
    <scope>NUCLEOTIDE SEQUENCE</scope>
    <source>
        <strain evidence="3">N/A</strain>
    </source>
</reference>
<dbReference type="AlphaFoldDB" id="A0AA36M9F2"/>
<evidence type="ECO:0000256" key="1">
    <source>
        <dbReference type="SAM" id="SignalP"/>
    </source>
</evidence>
<dbReference type="EMBL" id="CATQJL010000305">
    <property type="protein sequence ID" value="CAJ0601507.1"/>
    <property type="molecule type" value="Genomic_DNA"/>
</dbReference>